<keyword evidence="1" id="KW-0472">Membrane</keyword>
<dbReference type="Pfam" id="PF12770">
    <property type="entry name" value="CHAT"/>
    <property type="match status" value="1"/>
</dbReference>
<evidence type="ECO:0000313" key="4">
    <source>
        <dbReference type="Proteomes" id="UP000032229"/>
    </source>
</evidence>
<dbReference type="SUPFAM" id="SSF48452">
    <property type="entry name" value="TPR-like"/>
    <property type="match status" value="1"/>
</dbReference>
<evidence type="ECO:0000313" key="3">
    <source>
        <dbReference type="EMBL" id="AJR03119.1"/>
    </source>
</evidence>
<organism evidence="3 4">
    <name type="scientific">Siansivirga zeaxanthinifaciens CC-SAMT-1</name>
    <dbReference type="NCBI Taxonomy" id="1454006"/>
    <lineage>
        <taxon>Bacteria</taxon>
        <taxon>Pseudomonadati</taxon>
        <taxon>Bacteroidota</taxon>
        <taxon>Flavobacteriia</taxon>
        <taxon>Flavobacteriales</taxon>
        <taxon>Flavobacteriaceae</taxon>
        <taxon>Siansivirga</taxon>
    </lineage>
</organism>
<dbReference type="PANTHER" id="PTHR10098">
    <property type="entry name" value="RAPSYN-RELATED"/>
    <property type="match status" value="1"/>
</dbReference>
<keyword evidence="1" id="KW-0812">Transmembrane</keyword>
<dbReference type="HOGENOM" id="CLU_002404_2_0_10"/>
<feature type="domain" description="CHAT" evidence="2">
    <location>
        <begin position="580"/>
        <end position="834"/>
    </location>
</feature>
<protein>
    <recommendedName>
        <fullName evidence="2">CHAT domain-containing protein</fullName>
    </recommendedName>
</protein>
<keyword evidence="4" id="KW-1185">Reference proteome</keyword>
<sequence length="876" mass="100654">MEILKLAISNTLLYMKRFCFILFLIGNITFSQNLEEAIYTAAEAFIAHPNEITLQQLNKQESLFKNQLKSKDEQLAFIFLQCHKAYYLNETGDFLNAISTYEAASKRFFKFKINEISDFDITENCLKPLGNLYTKTGDFTNAENTITQYIFLAETKKNTKHQVSGAINRAKLYFTLGKYESVVKIINDALKIPNISETQIKQLENFKTNGLIALKNYEKANTLIATTKASNFITYKNNYSLAFKNGDYKTALEAFNLAKVHLNEADLDPRNLSKFYVEEAQLHYVLNNKTRAKESLMKALHILIPKVDFKNVPSKQDLYPENTFIDIFDLLAALENNPITALQYFDLSFYVSSLFRNQWTSQENKLQNQASDRIRSEKCIDLLFNEYLKTKNQNHIIQAFQYAENNKASVLKDITLKKIRLQEFPNDSLLKKEYKLLNEQERLTNLLIKAQLNKEQASKLNALSQKLNAISIEIKAIQKENNKKYTSSFQSEIAIENLQQKLKKDNATLIEYFYGKHTLYQFIISENNITINDMPLNDDFNKLITNFIHLFDNSSIINNNIPAFTKQAFGLYNTLHFEDLKTTANLIIIPDGLLNFVPFDALLTEPTNSLVFSKMPFVVKHNNLAYNWSSFFYLNSNNTSQSNNMLGVFPVFENSQQPLTFSIDEANAIKDKMPATLLFKDAATKLNFTKIANKYDILHLSTHASSGNFITPAHIEFYDETLYLNELYSLDLNSQLVVLSACETGIGKLYKGEGAMSLARGFQFAGAKNILFTLWQINDLSTSQIMASFYDYFSKNESAFISNHRSKLDYLENENISNNKKSPYYWSAFSYYGNLEQEKTTNNLFYKIIGLLIGLLALFLLLKLKKHDRKTATISS</sequence>
<dbReference type="EMBL" id="CP007202">
    <property type="protein sequence ID" value="AJR03119.1"/>
    <property type="molecule type" value="Genomic_DNA"/>
</dbReference>
<dbReference type="STRING" id="1454006.AW14_05160"/>
<gene>
    <name evidence="3" type="ORF">AW14_05160</name>
</gene>
<dbReference type="Proteomes" id="UP000032229">
    <property type="component" value="Chromosome"/>
</dbReference>
<evidence type="ECO:0000259" key="2">
    <source>
        <dbReference type="Pfam" id="PF12770"/>
    </source>
</evidence>
<keyword evidence="1" id="KW-1133">Transmembrane helix</keyword>
<name>A0A0C5WCW9_9FLAO</name>
<dbReference type="KEGG" id="sze:AW14_05160"/>
<dbReference type="PATRIC" id="fig|1454006.5.peg.1013"/>
<dbReference type="AlphaFoldDB" id="A0A0C5WCW9"/>
<dbReference type="Gene3D" id="1.25.40.10">
    <property type="entry name" value="Tetratricopeptide repeat domain"/>
    <property type="match status" value="1"/>
</dbReference>
<feature type="transmembrane region" description="Helical" evidence="1">
    <location>
        <begin position="844"/>
        <end position="862"/>
    </location>
</feature>
<accession>A0A0C5WCW9</accession>
<dbReference type="InterPro" id="IPR011990">
    <property type="entry name" value="TPR-like_helical_dom_sf"/>
</dbReference>
<evidence type="ECO:0000256" key="1">
    <source>
        <dbReference type="SAM" id="Phobius"/>
    </source>
</evidence>
<reference evidence="3 4" key="1">
    <citation type="submission" date="2014-02" db="EMBL/GenBank/DDBJ databases">
        <authorList>
            <person name="Young C.-C."/>
            <person name="Hameed A."/>
            <person name="Huang H.-C."/>
            <person name="Shahina M."/>
        </authorList>
    </citation>
    <scope>NUCLEOTIDE SEQUENCE [LARGE SCALE GENOMIC DNA]</scope>
    <source>
        <strain evidence="3 4">CC-SAMT-1</strain>
    </source>
</reference>
<dbReference type="InterPro" id="IPR024983">
    <property type="entry name" value="CHAT_dom"/>
</dbReference>
<proteinExistence type="predicted"/>